<protein>
    <submittedName>
        <fullName evidence="1">Uncharacterized protein</fullName>
    </submittedName>
</protein>
<evidence type="ECO:0000313" key="1">
    <source>
        <dbReference type="EMBL" id="MBW4660600.1"/>
    </source>
</evidence>
<gene>
    <name evidence="1" type="ORF">KME15_18160</name>
</gene>
<dbReference type="EMBL" id="JAHHHD010000023">
    <property type="protein sequence ID" value="MBW4660600.1"/>
    <property type="molecule type" value="Genomic_DNA"/>
</dbReference>
<dbReference type="AlphaFoldDB" id="A0A951QF05"/>
<proteinExistence type="predicted"/>
<name>A0A951QF05_9CYAN</name>
<comment type="caution">
    <text evidence="1">The sequence shown here is derived from an EMBL/GenBank/DDBJ whole genome shotgun (WGS) entry which is preliminary data.</text>
</comment>
<dbReference type="Proteomes" id="UP000757435">
    <property type="component" value="Unassembled WGS sequence"/>
</dbReference>
<sequence length="111" mass="12116">MQNLLFRCLWLRHAILGGLAHSEFGKLSPQAVADQGAIAEWSTGLGDRATILPVRKFVVQGSVLPLLASFDQWVQGIYLPSVGDAVAGYQLDGDHPKQFSGRYRLEIAVPI</sequence>
<reference evidence="1" key="1">
    <citation type="submission" date="2021-05" db="EMBL/GenBank/DDBJ databases">
        <authorList>
            <person name="Pietrasiak N."/>
            <person name="Ward R."/>
            <person name="Stajich J.E."/>
            <person name="Kurbessoian T."/>
        </authorList>
    </citation>
    <scope>NUCLEOTIDE SEQUENCE</scope>
    <source>
        <strain evidence="1">UHER 2000/2452</strain>
    </source>
</reference>
<reference evidence="1" key="2">
    <citation type="journal article" date="2022" name="Microbiol. Resour. Announc.">
        <title>Metagenome Sequencing to Explore Phylogenomics of Terrestrial Cyanobacteria.</title>
        <authorList>
            <person name="Ward R.D."/>
            <person name="Stajich J.E."/>
            <person name="Johansen J.R."/>
            <person name="Huntemann M."/>
            <person name="Clum A."/>
            <person name="Foster B."/>
            <person name="Foster B."/>
            <person name="Roux S."/>
            <person name="Palaniappan K."/>
            <person name="Varghese N."/>
            <person name="Mukherjee S."/>
            <person name="Reddy T.B.K."/>
            <person name="Daum C."/>
            <person name="Copeland A."/>
            <person name="Chen I.A."/>
            <person name="Ivanova N.N."/>
            <person name="Kyrpides N.C."/>
            <person name="Shapiro N."/>
            <person name="Eloe-Fadrosh E.A."/>
            <person name="Pietrasiak N."/>
        </authorList>
    </citation>
    <scope>NUCLEOTIDE SEQUENCE</scope>
    <source>
        <strain evidence="1">UHER 2000/2452</strain>
    </source>
</reference>
<evidence type="ECO:0000313" key="2">
    <source>
        <dbReference type="Proteomes" id="UP000757435"/>
    </source>
</evidence>
<organism evidence="1 2">
    <name type="scientific">Drouetiella hepatica Uher 2000/2452</name>
    <dbReference type="NCBI Taxonomy" id="904376"/>
    <lineage>
        <taxon>Bacteria</taxon>
        <taxon>Bacillati</taxon>
        <taxon>Cyanobacteriota</taxon>
        <taxon>Cyanophyceae</taxon>
        <taxon>Oculatellales</taxon>
        <taxon>Oculatellaceae</taxon>
        <taxon>Drouetiella</taxon>
    </lineage>
</organism>
<accession>A0A951QF05</accession>